<protein>
    <submittedName>
        <fullName evidence="2">Uncharacterized protein</fullName>
    </submittedName>
</protein>
<accession>A0A1R1Y3P3</accession>
<name>A0A1R1Y3P3_9FUNG</name>
<evidence type="ECO:0000313" key="3">
    <source>
        <dbReference type="Proteomes" id="UP000187283"/>
    </source>
</evidence>
<keyword evidence="1" id="KW-0472">Membrane</keyword>
<organism evidence="2 3">
    <name type="scientific">Smittium culicis</name>
    <dbReference type="NCBI Taxonomy" id="133412"/>
    <lineage>
        <taxon>Eukaryota</taxon>
        <taxon>Fungi</taxon>
        <taxon>Fungi incertae sedis</taxon>
        <taxon>Zoopagomycota</taxon>
        <taxon>Kickxellomycotina</taxon>
        <taxon>Harpellomycetes</taxon>
        <taxon>Harpellales</taxon>
        <taxon>Legeriomycetaceae</taxon>
        <taxon>Smittium</taxon>
    </lineage>
</organism>
<keyword evidence="1" id="KW-1133">Transmembrane helix</keyword>
<proteinExistence type="predicted"/>
<dbReference type="AlphaFoldDB" id="A0A1R1Y3P3"/>
<comment type="caution">
    <text evidence="2">The sequence shown here is derived from an EMBL/GenBank/DDBJ whole genome shotgun (WGS) entry which is preliminary data.</text>
</comment>
<evidence type="ECO:0000313" key="2">
    <source>
        <dbReference type="EMBL" id="OMJ21601.1"/>
    </source>
</evidence>
<keyword evidence="3" id="KW-1185">Reference proteome</keyword>
<dbReference type="Proteomes" id="UP000187283">
    <property type="component" value="Unassembled WGS sequence"/>
</dbReference>
<feature type="transmembrane region" description="Helical" evidence="1">
    <location>
        <begin position="54"/>
        <end position="75"/>
    </location>
</feature>
<reference evidence="2 3" key="1">
    <citation type="submission" date="2017-01" db="EMBL/GenBank/DDBJ databases">
        <authorList>
            <person name="Mah S.A."/>
            <person name="Swanson W.J."/>
            <person name="Moy G.W."/>
            <person name="Vacquier V.D."/>
        </authorList>
    </citation>
    <scope>NUCLEOTIDE SEQUENCE [LARGE SCALE GENOMIC DNA]</scope>
    <source>
        <strain evidence="2 3">GSMNP</strain>
    </source>
</reference>
<gene>
    <name evidence="2" type="ORF">AYI70_g3387</name>
</gene>
<keyword evidence="1" id="KW-0812">Transmembrane</keyword>
<evidence type="ECO:0000256" key="1">
    <source>
        <dbReference type="SAM" id="Phobius"/>
    </source>
</evidence>
<dbReference type="EMBL" id="LSSN01000957">
    <property type="protein sequence ID" value="OMJ21601.1"/>
    <property type="molecule type" value="Genomic_DNA"/>
</dbReference>
<sequence>MKINFQLTPFRNSSSYITTINLFKGSGGVAYILHYKCSGHAVAVQKSGLFQLKILINCASLNLFQIFPIIFYQFYNKAQCKVIFDEYLY</sequence>